<evidence type="ECO:0000259" key="2">
    <source>
        <dbReference type="Pfam" id="PF25339"/>
    </source>
</evidence>
<evidence type="ECO:0000256" key="1">
    <source>
        <dbReference type="SAM" id="MobiDB-lite"/>
    </source>
</evidence>
<protein>
    <recommendedName>
        <fullName evidence="2">C2CD3 N-terminal C2 domain-containing protein</fullName>
    </recommendedName>
</protein>
<dbReference type="PANTHER" id="PTHR21254:SF1">
    <property type="entry name" value="C2 DOMAIN-CONTAINING PROTEIN 3"/>
    <property type="match status" value="1"/>
</dbReference>
<dbReference type="Pfam" id="PF25339">
    <property type="entry name" value="C2_C2CD3_N"/>
    <property type="match status" value="1"/>
</dbReference>
<dbReference type="Proteomes" id="UP000187209">
    <property type="component" value="Unassembled WGS sequence"/>
</dbReference>
<gene>
    <name evidence="3" type="ORF">SteCoe_16019</name>
</gene>
<dbReference type="EMBL" id="MPUH01000315">
    <property type="protein sequence ID" value="OMJ83100.1"/>
    <property type="molecule type" value="Genomic_DNA"/>
</dbReference>
<feature type="region of interest" description="Disordered" evidence="1">
    <location>
        <begin position="1246"/>
        <end position="1289"/>
    </location>
</feature>
<dbReference type="PANTHER" id="PTHR21254">
    <property type="entry name" value="C2 DOMAIN-CONTAINING PROTEIN 3"/>
    <property type="match status" value="1"/>
</dbReference>
<evidence type="ECO:0000313" key="4">
    <source>
        <dbReference type="Proteomes" id="UP000187209"/>
    </source>
</evidence>
<dbReference type="InterPro" id="IPR057537">
    <property type="entry name" value="C2_C2CD3_N"/>
</dbReference>
<evidence type="ECO:0000313" key="3">
    <source>
        <dbReference type="EMBL" id="OMJ83100.1"/>
    </source>
</evidence>
<feature type="region of interest" description="Disordered" evidence="1">
    <location>
        <begin position="1321"/>
        <end position="1346"/>
    </location>
</feature>
<sequence>MSEISLSLPPEIKGKIHGKLCIDIGEFIWVDPSLSKSALNFRLKFWGEKGPGVILKAKNYCTEVISNHIEYTIKSTQPIFINYLMDMGFIILEITDNSWGLLGSIKINIKLYLKKDSFISKGNSASNFGFSNVDVQGIFPILTSSEPPKKLGEVELSILSCFGEIVNKPLPNPIVVKENTVKPAPEPEKNINLDDRIPNSLVKSNFEDYNMNKLVSFQEEYKETFKSVKAILEENISDVRELPKEDSNLTIEWENLQKKGERLRKRIEASSKPDIFTDFIPVTQTENDPLPTISELKALNFPEDHSEDPRLDISESLISELNNITHLKLTISSLILVILRKDLYPFIECTIPLPGIETNYTDNFKISHKSSNNDLYNYNHESLHHIIITDEMFSKLSSTLIKFTILVNDKGKIIEIGKADLPWEKILLAKGFYLPIELDIIQEEAKRVTQKIVAKLNLTCSLINDKKNQFDIKPNNDIQKPLQTMNSYLLYLYIDHITKLKTPSVNLFISYKTFPEPERISTEIFWNYKDSWPIGHKMVTAIIPSDNIITKLSTASLIIEIWNKPLNLNDELLGIVKLPLQLYSSYMGINDSLANSVYPLIAFDEYKPINNIKSNEEIGYLKVCLAMGSPLQVNKLRQIHEAANKVVIQVESKENEVNQGKLEFIERSIQLSEKSKKDDVLAQSTESIGDIAALLNQKNKRIETEKFKEVDSGKNVEKSEVFLKPLDFKPIEIKRTEIFQPKTQLKNIDEVIGYFKKALGEKKISLEEELKIVDKFNYGYLHRENLTNLFHELRLGLTLSDINTFIDYILERKKTSNARRVLFNDILTTLDLNEPLFIRHTFTITIVQILSCPVMSKIQGSSVFVKYLFPSESSFIETDLLEPGKIVPINLKSQHSCTFPLNANLSECFPEKLEGITIYLCKNTNNSEEKVIGKGILPIEEFYELESCPKLNRVVCLYGDHNEILGIVKSDLIGKIRIQIEYSKDYSYQNISTSSELLFEKRTQVEKKIPRHNVLSVTLEGFTELNRGMKYLQSNGFLLSNKSKLHFSFAIFNEDTELNREQPLMLLTSTTVKENEFIQSSKQIEIVLEPKIIEYLHKKSATLFVHFDQELLGQCKIPLLQLLLHSSIKGDYAILNEYGQFMGLASISLSLNADHIISKHIPPPEPINPSKTKYEPELESPRVSKVQVEKCSVTEKQYEDKLKSYGELLESAEDDDIRAKFYDNMKAIENLSKNLELKLSDSYKATSPLSSSYKNPDFSRFVPVDTYPENPNYKISYPSRKSRETSPQKETFAYSLPQSYEVPDNKSREASPLVKFSSEIIEQKRVQSSPERQSGNLPRSSQENPSKLQEYNWEIKKNYENYESISRKPLKNYEFEEKPLTNKDSYEKFTDPSKQIDNLYEKNFVNPYKDVPENPSNNPKPLNAHEIPSLYEIKNYKQSFEEPKYIPQAYTKEDVSFISSTNIINPYVYNEEILDNEAEQEEDWNPDRIADVLKSIEEAVKYGGNEESNEYQEIPDNSYQNIYKLPESKYGNYGKPSSKGQEFNKNTEKFQEMYEPSVGNYEEINQVWKPLQVSEDIREASIKNNLALKSPSPHYQNSLISNLKSLK</sequence>
<keyword evidence="4" id="KW-1185">Reference proteome</keyword>
<feature type="domain" description="C2CD3 N-terminal C2" evidence="2">
    <location>
        <begin position="6"/>
        <end position="158"/>
    </location>
</feature>
<dbReference type="GO" id="GO:0005815">
    <property type="term" value="C:microtubule organizing center"/>
    <property type="evidence" value="ECO:0007669"/>
    <property type="project" value="TreeGrafter"/>
</dbReference>
<reference evidence="3 4" key="1">
    <citation type="submission" date="2016-11" db="EMBL/GenBank/DDBJ databases">
        <title>The macronuclear genome of Stentor coeruleus: a giant cell with tiny introns.</title>
        <authorList>
            <person name="Slabodnick M."/>
            <person name="Ruby J.G."/>
            <person name="Reiff S.B."/>
            <person name="Swart E.C."/>
            <person name="Gosai S."/>
            <person name="Prabakaran S."/>
            <person name="Witkowska E."/>
            <person name="Larue G.E."/>
            <person name="Fisher S."/>
            <person name="Freeman R.M."/>
            <person name="Gunawardena J."/>
            <person name="Chu W."/>
            <person name="Stover N.A."/>
            <person name="Gregory B.D."/>
            <person name="Nowacki M."/>
            <person name="Derisi J."/>
            <person name="Roy S.W."/>
            <person name="Marshall W.F."/>
            <person name="Sood P."/>
        </authorList>
    </citation>
    <scope>NUCLEOTIDE SEQUENCE [LARGE SCALE GENOMIC DNA]</scope>
    <source>
        <strain evidence="3">WM001</strain>
    </source>
</reference>
<accession>A0A1R2C298</accession>
<name>A0A1R2C298_9CILI</name>
<dbReference type="OrthoDB" id="79771at2759"/>
<organism evidence="3 4">
    <name type="scientific">Stentor coeruleus</name>
    <dbReference type="NCBI Taxonomy" id="5963"/>
    <lineage>
        <taxon>Eukaryota</taxon>
        <taxon>Sar</taxon>
        <taxon>Alveolata</taxon>
        <taxon>Ciliophora</taxon>
        <taxon>Postciliodesmatophora</taxon>
        <taxon>Heterotrichea</taxon>
        <taxon>Heterotrichida</taxon>
        <taxon>Stentoridae</taxon>
        <taxon>Stentor</taxon>
    </lineage>
</organism>
<dbReference type="GO" id="GO:0060271">
    <property type="term" value="P:cilium assembly"/>
    <property type="evidence" value="ECO:0007669"/>
    <property type="project" value="TreeGrafter"/>
</dbReference>
<comment type="caution">
    <text evidence="3">The sequence shown here is derived from an EMBL/GenBank/DDBJ whole genome shotgun (WGS) entry which is preliminary data.</text>
</comment>
<proteinExistence type="predicted"/>
<feature type="compositionally biased region" description="Polar residues" evidence="1">
    <location>
        <begin position="1326"/>
        <end position="1346"/>
    </location>
</feature>